<dbReference type="AlphaFoldDB" id="A0A1D2ADF5"/>
<organism evidence="2">
    <name type="scientific">Auxenochlorella protothecoides</name>
    <name type="common">Green microalga</name>
    <name type="synonym">Chlorella protothecoides</name>
    <dbReference type="NCBI Taxonomy" id="3075"/>
    <lineage>
        <taxon>Eukaryota</taxon>
        <taxon>Viridiplantae</taxon>
        <taxon>Chlorophyta</taxon>
        <taxon>core chlorophytes</taxon>
        <taxon>Trebouxiophyceae</taxon>
        <taxon>Chlorellales</taxon>
        <taxon>Chlorellaceae</taxon>
        <taxon>Auxenochlorella</taxon>
    </lineage>
</organism>
<dbReference type="Pfam" id="PF00856">
    <property type="entry name" value="SET"/>
    <property type="match status" value="1"/>
</dbReference>
<dbReference type="InterPro" id="IPR044237">
    <property type="entry name" value="ATXR2-like"/>
</dbReference>
<dbReference type="Gene3D" id="2.170.270.10">
    <property type="entry name" value="SET domain"/>
    <property type="match status" value="1"/>
</dbReference>
<dbReference type="PANTHER" id="PTHR47436:SF1">
    <property type="entry name" value="SET DOMAIN-CONTAINING PROTEIN"/>
    <property type="match status" value="1"/>
</dbReference>
<proteinExistence type="predicted"/>
<gene>
    <name evidence="2" type="ORF">g.21477</name>
</gene>
<dbReference type="InterPro" id="IPR001214">
    <property type="entry name" value="SET_dom"/>
</dbReference>
<reference evidence="2" key="1">
    <citation type="submission" date="2015-08" db="EMBL/GenBank/DDBJ databases">
        <authorList>
            <person name="Babu N.S."/>
            <person name="Beckwith C.J."/>
            <person name="Beseler K.G."/>
            <person name="Brison A."/>
            <person name="Carone J.V."/>
            <person name="Caskin T.P."/>
            <person name="Diamond M."/>
            <person name="Durham M.E."/>
            <person name="Foxe J.M."/>
            <person name="Go M."/>
            <person name="Henderson B.A."/>
            <person name="Jones I.B."/>
            <person name="McGettigan J.A."/>
            <person name="Micheletti S.J."/>
            <person name="Nasrallah M.E."/>
            <person name="Ortiz D."/>
            <person name="Piller C.R."/>
            <person name="Privatt S.R."/>
            <person name="Schneider S.L."/>
            <person name="Sharp S."/>
            <person name="Smith T.C."/>
            <person name="Stanton J.D."/>
            <person name="Ullery H.E."/>
            <person name="Wilson R.J."/>
            <person name="Serrano M.G."/>
            <person name="Buck G."/>
            <person name="Lee V."/>
            <person name="Wang Y."/>
            <person name="Carvalho R."/>
            <person name="Voegtly L."/>
            <person name="Shi R."/>
            <person name="Duckworth R."/>
            <person name="Johnson A."/>
            <person name="Loviza R."/>
            <person name="Walstead R."/>
            <person name="Shah Z."/>
            <person name="Kiflezghi M."/>
            <person name="Wade K."/>
            <person name="Ball S.L."/>
            <person name="Bradley K.W."/>
            <person name="Asai D.J."/>
            <person name="Bowman C.A."/>
            <person name="Russell D.A."/>
            <person name="Pope W.H."/>
            <person name="Jacobs-Sera D."/>
            <person name="Hendrix R.W."/>
            <person name="Hatfull G.F."/>
        </authorList>
    </citation>
    <scope>NUCLEOTIDE SEQUENCE</scope>
</reference>
<dbReference type="EMBL" id="GDKF01001392">
    <property type="protein sequence ID" value="JAT77230.1"/>
    <property type="molecule type" value="Transcribed_RNA"/>
</dbReference>
<dbReference type="InterPro" id="IPR046341">
    <property type="entry name" value="SET_dom_sf"/>
</dbReference>
<accession>A0A1D2ADF5</accession>
<dbReference type="GO" id="GO:0008168">
    <property type="term" value="F:methyltransferase activity"/>
    <property type="evidence" value="ECO:0007669"/>
    <property type="project" value="InterPro"/>
</dbReference>
<dbReference type="PANTHER" id="PTHR47436">
    <property type="entry name" value="HISTONE-LYSINE N-METHYLTRANSFERASE ATXR2"/>
    <property type="match status" value="1"/>
</dbReference>
<dbReference type="CDD" id="cd20071">
    <property type="entry name" value="SET_SMYD"/>
    <property type="match status" value="1"/>
</dbReference>
<dbReference type="SUPFAM" id="SSF82199">
    <property type="entry name" value="SET domain"/>
    <property type="match status" value="1"/>
</dbReference>
<protein>
    <recommendedName>
        <fullName evidence="1">SET domain-containing protein</fullName>
    </recommendedName>
</protein>
<evidence type="ECO:0000259" key="1">
    <source>
        <dbReference type="PROSITE" id="PS50280"/>
    </source>
</evidence>
<sequence>MSSTAEGDLIARQVATLLEVPSDETRIADYYTKFTRKSGLSVNPHIGHGRGKGLQATASFKEGEVVLIEPPLVACQEPDSAAIVAACQHSFAVLGPTLEAHLAHAARALRADPALCAAATCQSDESDDCEEGSPPCCPTFPVSEEVESGLRSGAVRLPGSDQWPLPSPVLGRGDADLLFASEVAETEAWAGYAQLLCANPPASGGSRVPRAGAQPQRRAALRQLRSFARECNPVFEFVARALAGVLSRADAELEAGGLQPEGERTDAEWAALVKAWEPLAHGHKRLWWELPVTGLGEGEAAELRQQRHELCQTAADLFRRALWDPRFPALFHEDVVGCLVGMVELNNLDLVVPSPALAWYRWYQEQYLTDPRRSEGQQDPAGAAAREVAVFVEAYGDALSVSGTGFYRLQSCCNHSCRPNTHAFKRDQDTTGAAVLVALRDISLGEEITISYIDEDAPLQERQDALAEYEFLCTCEECVAEGVALVDQSSTL</sequence>
<dbReference type="SMART" id="SM00317">
    <property type="entry name" value="SET"/>
    <property type="match status" value="1"/>
</dbReference>
<dbReference type="PROSITE" id="PS50280">
    <property type="entry name" value="SET"/>
    <property type="match status" value="1"/>
</dbReference>
<name>A0A1D2ADF5_AUXPR</name>
<feature type="domain" description="SET" evidence="1">
    <location>
        <begin position="38"/>
        <end position="453"/>
    </location>
</feature>
<evidence type="ECO:0000313" key="2">
    <source>
        <dbReference type="EMBL" id="JAT77230.1"/>
    </source>
</evidence>